<dbReference type="EMBL" id="LK934636">
    <property type="protein sequence ID" value="CDU17438.1"/>
    <property type="molecule type" value="Genomic_DNA"/>
</dbReference>
<dbReference type="GeneID" id="3801721"/>
<proteinExistence type="predicted"/>
<gene>
    <name evidence="3" type="ORF">PY17X_0807800</name>
    <name evidence="2" type="ORF">PYYM_0807700</name>
</gene>
<feature type="coiled-coil region" evidence="1">
    <location>
        <begin position="228"/>
        <end position="261"/>
    </location>
</feature>
<organism evidence="2 5">
    <name type="scientific">Plasmodium yoelii</name>
    <dbReference type="NCBI Taxonomy" id="5861"/>
    <lineage>
        <taxon>Eukaryota</taxon>
        <taxon>Sar</taxon>
        <taxon>Alveolata</taxon>
        <taxon>Apicomplexa</taxon>
        <taxon>Aconoidasida</taxon>
        <taxon>Haemosporida</taxon>
        <taxon>Plasmodiidae</taxon>
        <taxon>Plasmodium</taxon>
        <taxon>Plasmodium (Vinckeia)</taxon>
    </lineage>
</organism>
<evidence type="ECO:0000313" key="2">
    <source>
        <dbReference type="EMBL" id="CDU17438.1"/>
    </source>
</evidence>
<sequence>MESSLEIVGEGNKMIVVKKKEEGYKQIVYNYYSKILTNKRFNMINYEYKLLSTNILYSYIDIFKYIHYFSDIFIKNVVIKILKDNDINYLNVMLQYYWVKKLTYNNKQIFDDHYLVDNNFVVFNSQFTDFIKDILGHYNFKRILIYIKNQIKLIIKNQKKANPNIVENVNKFVKRLKKKMKQLLELIYNYIEIFKKSDIYKNQISDIIRNIQIYLMSLTKYDIVKCILEHYNNYINMLKKIKEEYEENQEKEKKKRITTNQYMFKELYNFHNFVWYNNLKRYSIGYVEENLFFIPPYLQLLTSINNQTKNDENSGKVEQNNDDSISTTAQIRSEKESLPISQECNQGNKEKNHDNKYLNFHDNYISVELKLKCGIPDYNDMIDKYNIHQIIKLNNNKNIQQLSLYEPSEFFNLNFKDIFTNLNYIFLSKNNNMNIYINNKKEKSTVLPKFSYSSNYLNRKNDKKHNSINEKNNTFWEMKKKSKNKSIQFYFDYLKRKQERKKSLTTFNLENFKHPVFSSYSSIACYVGKKKEKNNNANNFIISSNINKENVATCSGETDSFEKIYVGEDNYTNVFHETVLYLVNKIQMKMSWGMPKNKQNIIDYSQRYLFVPKHVKYAYKNYIFSNNFYLKYIMNKSADCKLRKMLCSLKKKNYRSSVDELLDICELYKDIYYLDLLSLYKKTCYLFETRYRLILGNYLDDKLHSNGLKKNKVKGKTIWNQELAQYEFKEYSNKKKIKKKNIKLSYRKIKSEVLQFFMQNKELLNDPDLLTNLVSNTKDNVTILNDMFLNVKKSCEHFFHVYKNELIKLKNNKFPIWKQKFDIKKEELHKMYEEKIKKNILYIYDTHIKTNYYYNTLITNEMNLAIKGYFEKLQYNVEKILNTIKESITNEKDHVSKFRNIFNGLFYALKNAYICEIGSCRYLFSGSIWGWNNNNTYVGSVNMLKQVLNNNNLLNACKKVTEINKNTLNLLILTNVISHEKNIFYKILYFHSFSAGQIQLVYFMMDFIDIFGRLFNLKKKKHIFSNFMYYKSSMKDIFTPKENHYFNVNKHLRHLVDIKKIKRIENYVFNEENVLNKLKYKHHSRNTKKTNTQYRYKIKYKNFIYLQNAHFMLGNELLIEALDIINKLCKHKFDYLESDMKINTRKLYYGLYKSVKKFEKRHTCNYKSNFKRDHKKSKKYIVNKFLSKETFITNEHFEYLTNALQIYRKKVGLINLDKYINRRKIVYNHDNIYKKALLIFKSMIYFVCRYLISKTFCDHSTIFNLYIPTCNKTNDVEIVKFLENNRFKPLILSKNSNKKDGQYLRNEQKFNEEDSSKIVLPEENDKEEKNDHVKKGHMKKHIRKNKSSSYQYPFIILNLSRKKRDFMKKEYKQFKKHMINAYIPWDNKEIFYRISLIDLSMKSINKMGYWKKQMESILSVYREYCQCTFD</sequence>
<dbReference type="EMBL" id="LM993662">
    <property type="protein sequence ID" value="VTZ77152.1"/>
    <property type="molecule type" value="Genomic_DNA"/>
</dbReference>
<reference evidence="2" key="3">
    <citation type="submission" date="2014-05" db="EMBL/GenBank/DDBJ databases">
        <authorList>
            <person name="Aslett A.Martin."/>
            <person name="De Silva Nishadi"/>
        </authorList>
    </citation>
    <scope>NUCLEOTIDE SEQUENCE</scope>
    <source>
        <strain evidence="2">YM</strain>
    </source>
</reference>
<dbReference type="VEuPathDB" id="PlasmoDB:Py17XNL_000801644"/>
<reference evidence="3" key="4">
    <citation type="submission" date="2019-05" db="EMBL/GenBank/DDBJ databases">
        <authorList>
            <consortium name="Pathogen Informatics"/>
        </authorList>
    </citation>
    <scope>NUCLEOTIDE SEQUENCE</scope>
    <source>
        <strain evidence="3">17X</strain>
    </source>
</reference>
<accession>A0A077Y731</accession>
<name>A0A077Y731_PLAYE</name>
<dbReference type="OrthoDB" id="392903at2759"/>
<evidence type="ECO:0000313" key="5">
    <source>
        <dbReference type="Proteomes" id="UP000072904"/>
    </source>
</evidence>
<dbReference type="RefSeq" id="XP_729167.1">
    <property type="nucleotide sequence ID" value="XM_724074.1"/>
</dbReference>
<reference evidence="3" key="2">
    <citation type="submission" date="2014-05" db="EMBL/GenBank/DDBJ databases">
        <authorList>
            <person name="Aslett M.A."/>
            <person name="De Silva N."/>
        </authorList>
    </citation>
    <scope>NUCLEOTIDE SEQUENCE</scope>
    <source>
        <strain evidence="3">17X</strain>
    </source>
</reference>
<dbReference type="Proteomes" id="UP000072904">
    <property type="component" value="Chromosome 8"/>
</dbReference>
<dbReference type="Proteomes" id="UP000072874">
    <property type="component" value="Chromosome 8"/>
</dbReference>
<reference evidence="4 5" key="1">
    <citation type="journal article" date="2014" name="BMC Biol.">
        <title>A comprehensive evaluation of rodent malaria parasite genomes and gene expression.</title>
        <authorList>
            <person name="Otto T.D."/>
            <person name="Bohme U."/>
            <person name="Jackson A.P."/>
            <person name="Hunt M."/>
            <person name="Franke-Fayard B."/>
            <person name="Hoeijmakers W.A."/>
            <person name="Religa A.A."/>
            <person name="Robertson L."/>
            <person name="Sanders M."/>
            <person name="Ogun S.A."/>
            <person name="Cunningham D."/>
            <person name="Erhart A."/>
            <person name="Billker O."/>
            <person name="Khan S.M."/>
            <person name="Stunnenberg H.G."/>
            <person name="Langhorne J."/>
            <person name="Holder A.A."/>
            <person name="Waters A.P."/>
            <person name="Newbold C.I."/>
            <person name="Pain A."/>
            <person name="Berriman M."/>
            <person name="Janse C.J."/>
        </authorList>
    </citation>
    <scope>NUCLEOTIDE SEQUENCE [LARGE SCALE GENOMIC DNA]</scope>
    <source>
        <strain evidence="3 4">17X</strain>
        <strain evidence="2 5">YM</strain>
    </source>
</reference>
<dbReference type="VEuPathDB" id="PlasmoDB:PY17X_0807800"/>
<dbReference type="KEGG" id="pyo:PY17X_0807800"/>
<evidence type="ECO:0000313" key="4">
    <source>
        <dbReference type="Proteomes" id="UP000072874"/>
    </source>
</evidence>
<evidence type="ECO:0000256" key="1">
    <source>
        <dbReference type="SAM" id="Coils"/>
    </source>
</evidence>
<keyword evidence="1" id="KW-0175">Coiled coil</keyword>
<evidence type="ECO:0000313" key="3">
    <source>
        <dbReference type="EMBL" id="VTZ77152.1"/>
    </source>
</evidence>
<dbReference type="VEuPathDB" id="PlasmoDB:PY00141"/>
<dbReference type="VEuPathDB" id="PlasmoDB:PYYM_0807700"/>
<protein>
    <submittedName>
        <fullName evidence="2">Uncharacterized protein</fullName>
    </submittedName>
</protein>
<dbReference type="OMA" id="FHCFSAG"/>